<dbReference type="Proteomes" id="UP000789390">
    <property type="component" value="Unassembled WGS sequence"/>
</dbReference>
<dbReference type="OrthoDB" id="6333957at2759"/>
<gene>
    <name evidence="2" type="ORF">DGAL_LOCUS15839</name>
</gene>
<accession>A0A8J2WBZ3</accession>
<dbReference type="EMBL" id="CAKKLH010000323">
    <property type="protein sequence ID" value="CAH0112127.1"/>
    <property type="molecule type" value="Genomic_DNA"/>
</dbReference>
<keyword evidence="1" id="KW-1133">Transmembrane helix</keyword>
<protein>
    <submittedName>
        <fullName evidence="2">Uncharacterized protein</fullName>
    </submittedName>
</protein>
<feature type="transmembrane region" description="Helical" evidence="1">
    <location>
        <begin position="58"/>
        <end position="75"/>
    </location>
</feature>
<feature type="transmembrane region" description="Helical" evidence="1">
    <location>
        <begin position="82"/>
        <end position="102"/>
    </location>
</feature>
<proteinExistence type="predicted"/>
<keyword evidence="1" id="KW-0472">Membrane</keyword>
<feature type="transmembrane region" description="Helical" evidence="1">
    <location>
        <begin position="131"/>
        <end position="149"/>
    </location>
</feature>
<dbReference type="AlphaFoldDB" id="A0A8J2WBZ3"/>
<name>A0A8J2WBZ3_9CRUS</name>
<comment type="caution">
    <text evidence="2">The sequence shown here is derived from an EMBL/GenBank/DDBJ whole genome shotgun (WGS) entry which is preliminary data.</text>
</comment>
<reference evidence="2" key="1">
    <citation type="submission" date="2021-11" db="EMBL/GenBank/DDBJ databases">
        <authorList>
            <person name="Schell T."/>
        </authorList>
    </citation>
    <scope>NUCLEOTIDE SEQUENCE</scope>
    <source>
        <strain evidence="2">M5</strain>
    </source>
</reference>
<evidence type="ECO:0000256" key="1">
    <source>
        <dbReference type="SAM" id="Phobius"/>
    </source>
</evidence>
<sequence>MKSRIKFSILLSSLSQVTEKMGNRVRVLGTFDILLGITMIMTEFSAIVMYSLPMDTTASGLWGGMFVLTTGVVIIKRHNVMVLVFSILSTLSGIIMMALYIWSMTLYGNLISAGYTCSGTLYKGSRIALDSLFLIYGFAALCMNTILIHDAKWIEPTKKQNGTTPAPSQTTIPVVVTITPSATNGQTSSR</sequence>
<evidence type="ECO:0000313" key="3">
    <source>
        <dbReference type="Proteomes" id="UP000789390"/>
    </source>
</evidence>
<evidence type="ECO:0000313" key="2">
    <source>
        <dbReference type="EMBL" id="CAH0112127.1"/>
    </source>
</evidence>
<feature type="transmembrane region" description="Helical" evidence="1">
    <location>
        <begin position="30"/>
        <end position="52"/>
    </location>
</feature>
<organism evidence="2 3">
    <name type="scientific">Daphnia galeata</name>
    <dbReference type="NCBI Taxonomy" id="27404"/>
    <lineage>
        <taxon>Eukaryota</taxon>
        <taxon>Metazoa</taxon>
        <taxon>Ecdysozoa</taxon>
        <taxon>Arthropoda</taxon>
        <taxon>Crustacea</taxon>
        <taxon>Branchiopoda</taxon>
        <taxon>Diplostraca</taxon>
        <taxon>Cladocera</taxon>
        <taxon>Anomopoda</taxon>
        <taxon>Daphniidae</taxon>
        <taxon>Daphnia</taxon>
    </lineage>
</organism>
<keyword evidence="1" id="KW-0812">Transmembrane</keyword>
<keyword evidence="3" id="KW-1185">Reference proteome</keyword>